<reference evidence="1" key="1">
    <citation type="submission" date="2018-01" db="EMBL/GenBank/DDBJ databases">
        <title>An insight into the sialome of Amazonian anophelines.</title>
        <authorList>
            <person name="Ribeiro J.M."/>
            <person name="Scarpassa V."/>
            <person name="Calvo E."/>
        </authorList>
    </citation>
    <scope>NUCLEOTIDE SEQUENCE</scope>
    <source>
        <tissue evidence="1">Salivary glands</tissue>
    </source>
</reference>
<accession>A0A2M3ZQT0</accession>
<name>A0A2M3ZQT0_9DIPT</name>
<organism evidence="1">
    <name type="scientific">Anopheles braziliensis</name>
    <dbReference type="NCBI Taxonomy" id="58242"/>
    <lineage>
        <taxon>Eukaryota</taxon>
        <taxon>Metazoa</taxon>
        <taxon>Ecdysozoa</taxon>
        <taxon>Arthropoda</taxon>
        <taxon>Hexapoda</taxon>
        <taxon>Insecta</taxon>
        <taxon>Pterygota</taxon>
        <taxon>Neoptera</taxon>
        <taxon>Endopterygota</taxon>
        <taxon>Diptera</taxon>
        <taxon>Nematocera</taxon>
        <taxon>Culicoidea</taxon>
        <taxon>Culicidae</taxon>
        <taxon>Anophelinae</taxon>
        <taxon>Anopheles</taxon>
    </lineage>
</organism>
<dbReference type="AlphaFoldDB" id="A0A2M3ZQT0"/>
<dbReference type="EMBL" id="GGFM01010059">
    <property type="protein sequence ID" value="MBW30810.1"/>
    <property type="molecule type" value="Transcribed_RNA"/>
</dbReference>
<proteinExistence type="predicted"/>
<protein>
    <submittedName>
        <fullName evidence="1">Putative secreted peptide</fullName>
    </submittedName>
</protein>
<evidence type="ECO:0000313" key="1">
    <source>
        <dbReference type="EMBL" id="MBW30810.1"/>
    </source>
</evidence>
<sequence>MMSPAVPVVPFFLSISFVGGAEVSILSVEGCGPFALSWSSLKNIFVITMSPVLSVWQPASFVSFAGICCCGWL</sequence>